<sequence>MDIYYDTGTKIKVTFTDDQTLVGIVDHWTSANDSEDGVQELTIIPIDGELKDQLVNFSEDEVSTIEIIK</sequence>
<name>A0A1E4R4X8_9BACI</name>
<organism evidence="1 2">
    <name type="scientific">Lysinibacillus fusiformis</name>
    <dbReference type="NCBI Taxonomy" id="28031"/>
    <lineage>
        <taxon>Bacteria</taxon>
        <taxon>Bacillati</taxon>
        <taxon>Bacillota</taxon>
        <taxon>Bacilli</taxon>
        <taxon>Bacillales</taxon>
        <taxon>Bacillaceae</taxon>
        <taxon>Lysinibacillus</taxon>
    </lineage>
</organism>
<accession>A0A1E4R4X8</accession>
<dbReference type="RefSeq" id="WP_069480544.1">
    <property type="nucleotide sequence ID" value="NZ_KV766182.1"/>
</dbReference>
<proteinExistence type="predicted"/>
<comment type="caution">
    <text evidence="1">The sequence shown here is derived from an EMBL/GenBank/DDBJ whole genome shotgun (WGS) entry which is preliminary data.</text>
</comment>
<dbReference type="EMBL" id="MECQ01000001">
    <property type="protein sequence ID" value="ODV55458.1"/>
    <property type="molecule type" value="Genomic_DNA"/>
</dbReference>
<protein>
    <submittedName>
        <fullName evidence="1">Uncharacterized protein</fullName>
    </submittedName>
</protein>
<dbReference type="Proteomes" id="UP000094784">
    <property type="component" value="Unassembled WGS sequence"/>
</dbReference>
<reference evidence="1 2" key="1">
    <citation type="submission" date="2016-09" db="EMBL/GenBank/DDBJ databases">
        <title>Draft genome sequence of the soil isolate, Lysinibacillus fusiformis M5, a potential hypoxanthine producer.</title>
        <authorList>
            <person name="Gallegos-Monterrosa R."/>
            <person name="Maroti G."/>
            <person name="Balint B."/>
            <person name="Kovacs A.T."/>
        </authorList>
    </citation>
    <scope>NUCLEOTIDE SEQUENCE [LARGE SCALE GENOMIC DNA]</scope>
    <source>
        <strain evidence="1 2">M5</strain>
    </source>
</reference>
<dbReference type="OrthoDB" id="2306482at2"/>
<dbReference type="AlphaFoldDB" id="A0A1E4R4X8"/>
<evidence type="ECO:0000313" key="2">
    <source>
        <dbReference type="Proteomes" id="UP000094784"/>
    </source>
</evidence>
<evidence type="ECO:0000313" key="1">
    <source>
        <dbReference type="EMBL" id="ODV55458.1"/>
    </source>
</evidence>
<gene>
    <name evidence="1" type="ORF">BG258_05845</name>
</gene>